<proteinExistence type="predicted"/>
<feature type="transmembrane region" description="Helical" evidence="5">
    <location>
        <begin position="82"/>
        <end position="101"/>
    </location>
</feature>
<keyword evidence="9" id="KW-1185">Reference proteome</keyword>
<evidence type="ECO:0000313" key="8">
    <source>
        <dbReference type="EMBL" id="PVY44268.1"/>
    </source>
</evidence>
<dbReference type="AlphaFoldDB" id="A0A2U1B6K5"/>
<dbReference type="Proteomes" id="UP000576225">
    <property type="component" value="Unassembled WGS sequence"/>
</dbReference>
<name>A0A2U1B6K5_9BACT</name>
<feature type="domain" description="Zinc-ribbon" evidence="6">
    <location>
        <begin position="2"/>
        <end position="21"/>
    </location>
</feature>
<evidence type="ECO:0000256" key="5">
    <source>
        <dbReference type="SAM" id="Phobius"/>
    </source>
</evidence>
<evidence type="ECO:0000313" key="9">
    <source>
        <dbReference type="Proteomes" id="UP000245959"/>
    </source>
</evidence>
<comment type="caution">
    <text evidence="8">The sequence shown here is derived from an EMBL/GenBank/DDBJ whole genome shotgun (WGS) entry which is preliminary data.</text>
</comment>
<evidence type="ECO:0000313" key="10">
    <source>
        <dbReference type="Proteomes" id="UP000576225"/>
    </source>
</evidence>
<reference evidence="7 10" key="2">
    <citation type="submission" date="2020-04" db="EMBL/GenBank/DDBJ databases">
        <authorList>
            <person name="Hitch T.C.A."/>
            <person name="Wylensek D."/>
            <person name="Clavel T."/>
        </authorList>
    </citation>
    <scope>NUCLEOTIDE SEQUENCE [LARGE SCALE GENOMIC DNA]</scope>
    <source>
        <strain evidence="7 10">COR2-253-APC-1A</strain>
    </source>
</reference>
<protein>
    <submittedName>
        <fullName evidence="7">CD225/dispanin family protein</fullName>
    </submittedName>
    <submittedName>
        <fullName evidence="8">Interferon-induced transmembrane protein</fullName>
    </submittedName>
</protein>
<dbReference type="InterPro" id="IPR051423">
    <property type="entry name" value="CD225/Dispanin"/>
</dbReference>
<evidence type="ECO:0000259" key="6">
    <source>
        <dbReference type="Pfam" id="PF13240"/>
    </source>
</evidence>
<evidence type="ECO:0000256" key="4">
    <source>
        <dbReference type="ARBA" id="ARBA00023136"/>
    </source>
</evidence>
<dbReference type="EMBL" id="JABAEW010000029">
    <property type="protein sequence ID" value="NMD87730.1"/>
    <property type="molecule type" value="Genomic_DNA"/>
</dbReference>
<evidence type="ECO:0000256" key="3">
    <source>
        <dbReference type="ARBA" id="ARBA00022989"/>
    </source>
</evidence>
<dbReference type="InterPro" id="IPR026870">
    <property type="entry name" value="Zinc_ribbon_dom"/>
</dbReference>
<evidence type="ECO:0000313" key="7">
    <source>
        <dbReference type="EMBL" id="NMD87730.1"/>
    </source>
</evidence>
<dbReference type="Proteomes" id="UP000245959">
    <property type="component" value="Unassembled WGS sequence"/>
</dbReference>
<gene>
    <name evidence="8" type="ORF">C8D82_10723</name>
    <name evidence="7" type="ORF">HF882_14160</name>
</gene>
<comment type="subcellular location">
    <subcellularLocation>
        <location evidence="1">Membrane</location>
    </subcellularLocation>
</comment>
<accession>A0A2U1B6K5</accession>
<dbReference type="GO" id="GO:0016020">
    <property type="term" value="C:membrane"/>
    <property type="evidence" value="ECO:0007669"/>
    <property type="project" value="UniProtKB-SubCell"/>
</dbReference>
<dbReference type="GeneID" id="78294583"/>
<dbReference type="Pfam" id="PF04505">
    <property type="entry name" value="CD225"/>
    <property type="match status" value="1"/>
</dbReference>
<sequence length="106" mass="10660">MFCPKCGKELPAGTAVCPSCGGNAGSIQPVKINSGLIGAIIVTVCCCLPFGIVAIVYAAKVPGLAAAGQIVEAQEAASKSKMWSWIGFGIGLVVILLNIILQVAAS</sequence>
<reference evidence="8 9" key="1">
    <citation type="submission" date="2018-04" db="EMBL/GenBank/DDBJ databases">
        <title>Genomic Encyclopedia of Type Strains, Phase IV (KMG-IV): sequencing the most valuable type-strain genomes for metagenomic binning, comparative biology and taxonomic classification.</title>
        <authorList>
            <person name="Goeker M."/>
        </authorList>
    </citation>
    <scope>NUCLEOTIDE SEQUENCE [LARGE SCALE GENOMIC DNA]</scope>
    <source>
        <strain evidence="8 9">DSM 14823</strain>
    </source>
</reference>
<keyword evidence="4 5" id="KW-0472">Membrane</keyword>
<keyword evidence="3 5" id="KW-1133">Transmembrane helix</keyword>
<evidence type="ECO:0000256" key="1">
    <source>
        <dbReference type="ARBA" id="ARBA00004370"/>
    </source>
</evidence>
<dbReference type="PANTHER" id="PTHR14948:SF25">
    <property type="entry name" value="DUF4190 DOMAIN-CONTAINING PROTEIN"/>
    <property type="match status" value="1"/>
</dbReference>
<dbReference type="InterPro" id="IPR007593">
    <property type="entry name" value="CD225/Dispanin_fam"/>
</dbReference>
<organism evidence="8 9">
    <name type="scientific">Victivallis vadensis</name>
    <dbReference type="NCBI Taxonomy" id="172901"/>
    <lineage>
        <taxon>Bacteria</taxon>
        <taxon>Pseudomonadati</taxon>
        <taxon>Lentisphaerota</taxon>
        <taxon>Lentisphaeria</taxon>
        <taxon>Victivallales</taxon>
        <taxon>Victivallaceae</taxon>
        <taxon>Victivallis</taxon>
    </lineage>
</organism>
<dbReference type="EMBL" id="QEKH01000007">
    <property type="protein sequence ID" value="PVY44268.1"/>
    <property type="molecule type" value="Genomic_DNA"/>
</dbReference>
<dbReference type="RefSeq" id="WP_116883273.1">
    <property type="nucleotide sequence ID" value="NZ_CALXNT010000077.1"/>
</dbReference>
<evidence type="ECO:0000256" key="2">
    <source>
        <dbReference type="ARBA" id="ARBA00022692"/>
    </source>
</evidence>
<dbReference type="Pfam" id="PF13240">
    <property type="entry name" value="Zn_Ribbon_1"/>
    <property type="match status" value="1"/>
</dbReference>
<dbReference type="PANTHER" id="PTHR14948">
    <property type="entry name" value="NG5"/>
    <property type="match status" value="1"/>
</dbReference>
<feature type="transmembrane region" description="Helical" evidence="5">
    <location>
        <begin position="36"/>
        <end position="59"/>
    </location>
</feature>
<keyword evidence="2 5" id="KW-0812">Transmembrane</keyword>